<organism evidence="1 2">
    <name type="scientific">Lactiplantibacillus plantarum</name>
    <name type="common">Lactobacillus plantarum</name>
    <dbReference type="NCBI Taxonomy" id="1590"/>
    <lineage>
        <taxon>Bacteria</taxon>
        <taxon>Bacillati</taxon>
        <taxon>Bacillota</taxon>
        <taxon>Bacilli</taxon>
        <taxon>Lactobacillales</taxon>
        <taxon>Lactobacillaceae</taxon>
        <taxon>Lactiplantibacillus</taxon>
    </lineage>
</organism>
<dbReference type="RefSeq" id="WP_069302382.1">
    <property type="nucleotide sequence ID" value="NZ_CP028261.1"/>
</dbReference>
<accession>A0A1E3KPB0</accession>
<dbReference type="EMBL" id="MCOL01000001">
    <property type="protein sequence ID" value="ODO60620.1"/>
    <property type="molecule type" value="Genomic_DNA"/>
</dbReference>
<comment type="caution">
    <text evidence="1">The sequence shown here is derived from an EMBL/GenBank/DDBJ whole genome shotgun (WGS) entry which is preliminary data.</text>
</comment>
<dbReference type="PATRIC" id="fig|1590.306.peg.566"/>
<reference evidence="1 2" key="1">
    <citation type="submission" date="2016-08" db="EMBL/GenBank/DDBJ databases">
        <title>Genome sequencing of Lactobacillus plantarum JSA22, isolated from fermented soybean paste.</title>
        <authorList>
            <person name="Choi H.S."/>
        </authorList>
    </citation>
    <scope>NUCLEOTIDE SEQUENCE [LARGE SCALE GENOMIC DNA]</scope>
    <source>
        <strain evidence="1 2">JSA22</strain>
    </source>
</reference>
<dbReference type="AlphaFoldDB" id="A0A1E3KPB0"/>
<dbReference type="Proteomes" id="UP000094892">
    <property type="component" value="Unassembled WGS sequence"/>
</dbReference>
<gene>
    <name evidence="1" type="ORF">LPJSA22_00564</name>
</gene>
<proteinExistence type="predicted"/>
<evidence type="ECO:0000313" key="1">
    <source>
        <dbReference type="EMBL" id="ODO60620.1"/>
    </source>
</evidence>
<sequence length="71" mass="7984">MEQSEFNTTQAINETCYGLVKQGYSLHDIYSGLGNVMNGIEPKHLTKQELVIDLNVDTSKVACKLRHVMDN</sequence>
<name>A0A1E3KPB0_LACPN</name>
<protein>
    <submittedName>
        <fullName evidence="1">Uncharacterized protein</fullName>
    </submittedName>
</protein>
<evidence type="ECO:0000313" key="2">
    <source>
        <dbReference type="Proteomes" id="UP000094892"/>
    </source>
</evidence>